<reference evidence="1 2" key="1">
    <citation type="submission" date="2024-09" db="EMBL/GenBank/DDBJ databases">
        <authorList>
            <person name="Sun Q."/>
            <person name="Mori K."/>
        </authorList>
    </citation>
    <scope>NUCLEOTIDE SEQUENCE [LARGE SCALE GENOMIC DNA]</scope>
    <source>
        <strain evidence="1 2">TBRC 2205</strain>
    </source>
</reference>
<dbReference type="Proteomes" id="UP001589894">
    <property type="component" value="Unassembled WGS sequence"/>
</dbReference>
<organism evidence="1 2">
    <name type="scientific">Plantactinospora siamensis</name>
    <dbReference type="NCBI Taxonomy" id="555372"/>
    <lineage>
        <taxon>Bacteria</taxon>
        <taxon>Bacillati</taxon>
        <taxon>Actinomycetota</taxon>
        <taxon>Actinomycetes</taxon>
        <taxon>Micromonosporales</taxon>
        <taxon>Micromonosporaceae</taxon>
        <taxon>Plantactinospora</taxon>
    </lineage>
</organism>
<evidence type="ECO:0000313" key="2">
    <source>
        <dbReference type="Proteomes" id="UP001589894"/>
    </source>
</evidence>
<dbReference type="PANTHER" id="PTHR41260:SF1">
    <property type="entry name" value="PROTEIN ECSC"/>
    <property type="match status" value="1"/>
</dbReference>
<proteinExistence type="predicted"/>
<sequence length="382" mass="39646">MVTNLDNVEEPSEYELAAWRDIQRFKGRPLSAALRSAGEGVSNGAAALGRRAAAYLEDHPGAESVVSRGRGIVAKGANAIGAGARKAAGALPTSAADWSGSAAGSMQRTVAKISRAGLSPKRVVELHQKRGHEVTKLSDLRRLDLEQIHMVRGRSLSWYYPAAAAVSGMSAGLVISGGELATAVSAGAAAAPSGGAIVGALAGDAAIVIGLASRAVGHVSLLYGYDPEEPAEKLFVLSVVNAGTAASVGAKNAAFADISRLTQALVRGKAWSVLNDSVVSQIARKFAESVGHTLTKKGLGKVVPAAGILVGGTLNWTTLEGIVDTAEMAYRRRFLLEKYPQLLDEEPLEAFVVEDMDDPNDVAEEGFSVLDELAVEGGPDLR</sequence>
<evidence type="ECO:0000313" key="1">
    <source>
        <dbReference type="EMBL" id="MFC0562572.1"/>
    </source>
</evidence>
<comment type="caution">
    <text evidence="1">The sequence shown here is derived from an EMBL/GenBank/DDBJ whole genome shotgun (WGS) entry which is preliminary data.</text>
</comment>
<dbReference type="EMBL" id="JBHLUE010000001">
    <property type="protein sequence ID" value="MFC0562572.1"/>
    <property type="molecule type" value="Genomic_DNA"/>
</dbReference>
<name>A0ABV6NP67_9ACTN</name>
<accession>A0ABV6NP67</accession>
<dbReference type="InterPro" id="IPR024787">
    <property type="entry name" value="EcsC"/>
</dbReference>
<protein>
    <submittedName>
        <fullName evidence="1">EcsC family protein</fullName>
    </submittedName>
</protein>
<dbReference type="PANTHER" id="PTHR41260">
    <property type="entry name" value="PROTEIN ECSC"/>
    <property type="match status" value="1"/>
</dbReference>
<keyword evidence="2" id="KW-1185">Reference proteome</keyword>
<dbReference type="Pfam" id="PF12787">
    <property type="entry name" value="EcsC"/>
    <property type="match status" value="1"/>
</dbReference>
<dbReference type="RefSeq" id="WP_377334337.1">
    <property type="nucleotide sequence ID" value="NZ_JBHLUE010000001.1"/>
</dbReference>
<gene>
    <name evidence="1" type="ORF">ACFFHU_00035</name>
</gene>